<dbReference type="RefSeq" id="WP_155127289.1">
    <property type="nucleotide sequence ID" value="NZ_WMYY01000005.1"/>
</dbReference>
<sequence>MSKKNIKPENITSVKAKFDAAFINFGSGIGLIVEDDSQAKLEECFNGFKETAGTIQETIVSFNDYLDQVATAFEDTDSFLASRIEGKGEVKDYREGQNFRSKMSDEVRKNIFYGQI</sequence>
<gene>
    <name evidence="1" type="ORF">GMC73_06445</name>
    <name evidence="2" type="ORF">GMC90_07350</name>
</gene>
<reference evidence="2 3" key="1">
    <citation type="journal article" date="2019" name="Nat. Med.">
        <title>A library of human gut bacterial isolates paired with longitudinal multiomics data enables mechanistic microbiome research.</title>
        <authorList>
            <person name="Poyet M."/>
            <person name="Groussin M."/>
            <person name="Gibbons S.M."/>
            <person name="Avila-Pacheco J."/>
            <person name="Jiang X."/>
            <person name="Kearney S.M."/>
            <person name="Perrotta A.R."/>
            <person name="Berdy B."/>
            <person name="Zhao S."/>
            <person name="Lieberman T.D."/>
            <person name="Swanson P.K."/>
            <person name="Smith M."/>
            <person name="Roesemann S."/>
            <person name="Alexander J.E."/>
            <person name="Rich S.A."/>
            <person name="Livny J."/>
            <person name="Vlamakis H."/>
            <person name="Clish C."/>
            <person name="Bullock K."/>
            <person name="Deik A."/>
            <person name="Scott J."/>
            <person name="Pierce K.A."/>
            <person name="Xavier R.J."/>
            <person name="Alm E.J."/>
        </authorList>
    </citation>
    <scope>NUCLEOTIDE SEQUENCE</scope>
    <source>
        <strain evidence="1 3">BIOML-A12</strain>
        <strain evidence="2">BIOML-A6</strain>
    </source>
</reference>
<dbReference type="AlphaFoldDB" id="A0A6A8V6D0"/>
<organism evidence="2">
    <name type="scientific">Streptococcus parasanguinis</name>
    <dbReference type="NCBI Taxonomy" id="1318"/>
    <lineage>
        <taxon>Bacteria</taxon>
        <taxon>Bacillati</taxon>
        <taxon>Bacillota</taxon>
        <taxon>Bacilli</taxon>
        <taxon>Lactobacillales</taxon>
        <taxon>Streptococcaceae</taxon>
        <taxon>Streptococcus</taxon>
    </lineage>
</organism>
<accession>A0A6A8V6D0</accession>
<comment type="caution">
    <text evidence="2">The sequence shown here is derived from an EMBL/GenBank/DDBJ whole genome shotgun (WGS) entry which is preliminary data.</text>
</comment>
<dbReference type="EMBL" id="WMZE01000003">
    <property type="protein sequence ID" value="MTS01623.1"/>
    <property type="molecule type" value="Genomic_DNA"/>
</dbReference>
<proteinExistence type="predicted"/>
<dbReference type="EMBL" id="WMYY01000005">
    <property type="protein sequence ID" value="MTR66889.1"/>
    <property type="molecule type" value="Genomic_DNA"/>
</dbReference>
<name>A0A6A8V6D0_STRPA</name>
<evidence type="ECO:0000313" key="2">
    <source>
        <dbReference type="EMBL" id="MTS01623.1"/>
    </source>
</evidence>
<dbReference type="Proteomes" id="UP000460220">
    <property type="component" value="Unassembled WGS sequence"/>
</dbReference>
<evidence type="ECO:0000313" key="3">
    <source>
        <dbReference type="Proteomes" id="UP000460220"/>
    </source>
</evidence>
<evidence type="ECO:0000313" key="1">
    <source>
        <dbReference type="EMBL" id="MTR66889.1"/>
    </source>
</evidence>
<protein>
    <submittedName>
        <fullName evidence="2">Uncharacterized protein</fullName>
    </submittedName>
</protein>